<dbReference type="InterPro" id="IPR000771">
    <property type="entry name" value="FBA_II"/>
</dbReference>
<organism evidence="3 4">
    <name type="scientific">Streptomyces brasiliensis</name>
    <dbReference type="NCBI Taxonomy" id="1954"/>
    <lineage>
        <taxon>Bacteria</taxon>
        <taxon>Bacillati</taxon>
        <taxon>Actinomycetota</taxon>
        <taxon>Actinomycetes</taxon>
        <taxon>Kitasatosporales</taxon>
        <taxon>Streptomycetaceae</taxon>
        <taxon>Streptomyces</taxon>
    </lineage>
</organism>
<feature type="binding site" evidence="2">
    <location>
        <position position="106"/>
    </location>
    <ligand>
        <name>Zn(2+)</name>
        <dbReference type="ChEBI" id="CHEBI:29105"/>
        <label>2</label>
    </ligand>
</feature>
<feature type="active site" description="Proton donor" evidence="1">
    <location>
        <position position="84"/>
    </location>
</feature>
<keyword evidence="4" id="KW-1185">Reference proteome</keyword>
<dbReference type="GO" id="GO:0016832">
    <property type="term" value="F:aldehyde-lyase activity"/>
    <property type="evidence" value="ECO:0007669"/>
    <property type="project" value="InterPro"/>
</dbReference>
<evidence type="ECO:0000256" key="2">
    <source>
        <dbReference type="PIRSR" id="PIRSR001359-3"/>
    </source>
</evidence>
<dbReference type="EMBL" id="BMQA01000044">
    <property type="protein sequence ID" value="GGJ53531.1"/>
    <property type="molecule type" value="Genomic_DNA"/>
</dbReference>
<accession>A0A917LAE5</accession>
<dbReference type="CDD" id="cd00947">
    <property type="entry name" value="TBP_aldolase_IIB"/>
    <property type="match status" value="1"/>
</dbReference>
<evidence type="ECO:0000313" key="4">
    <source>
        <dbReference type="Proteomes" id="UP000657574"/>
    </source>
</evidence>
<dbReference type="RefSeq" id="WP_189315847.1">
    <property type="nucleotide sequence ID" value="NZ_BMQA01000044.1"/>
</dbReference>
<dbReference type="Pfam" id="PF01116">
    <property type="entry name" value="F_bP_aldolase"/>
    <property type="match status" value="1"/>
</dbReference>
<dbReference type="Gene3D" id="3.20.20.70">
    <property type="entry name" value="Aldolase class I"/>
    <property type="match status" value="1"/>
</dbReference>
<dbReference type="AlphaFoldDB" id="A0A917LAE5"/>
<reference evidence="3" key="1">
    <citation type="journal article" date="2014" name="Int. J. Syst. Evol. Microbiol.">
        <title>Complete genome sequence of Corynebacterium casei LMG S-19264T (=DSM 44701T), isolated from a smear-ripened cheese.</title>
        <authorList>
            <consortium name="US DOE Joint Genome Institute (JGI-PGF)"/>
            <person name="Walter F."/>
            <person name="Albersmeier A."/>
            <person name="Kalinowski J."/>
            <person name="Ruckert C."/>
        </authorList>
    </citation>
    <scope>NUCLEOTIDE SEQUENCE</scope>
    <source>
        <strain evidence="3">JCM 3086</strain>
    </source>
</reference>
<dbReference type="SUPFAM" id="SSF51569">
    <property type="entry name" value="Aldolase"/>
    <property type="match status" value="1"/>
</dbReference>
<evidence type="ECO:0000256" key="1">
    <source>
        <dbReference type="PIRSR" id="PIRSR001359-1"/>
    </source>
</evidence>
<dbReference type="PANTHER" id="PTHR30304:SF0">
    <property type="entry name" value="D-TAGATOSE-1,6-BISPHOSPHATE ALDOLASE SUBUNIT GATY-RELATED"/>
    <property type="match status" value="1"/>
</dbReference>
<gene>
    <name evidence="3" type="ORF">GCM10010121_075360</name>
</gene>
<dbReference type="Proteomes" id="UP000657574">
    <property type="component" value="Unassembled WGS sequence"/>
</dbReference>
<dbReference type="PIRSF" id="PIRSF001359">
    <property type="entry name" value="F_bP_aldolase_II"/>
    <property type="match status" value="1"/>
</dbReference>
<proteinExistence type="predicted"/>
<dbReference type="InterPro" id="IPR050246">
    <property type="entry name" value="Class_II_FBP_aldolase"/>
</dbReference>
<comment type="caution">
    <text evidence="3">The sequence shown here is derived from an EMBL/GenBank/DDBJ whole genome shotgun (WGS) entry which is preliminary data.</text>
</comment>
<keyword evidence="2" id="KW-0862">Zinc</keyword>
<sequence>MSLVPTGDLVARAAAEHSCVTAFNVITLEHAEGIVTGAESAGRPVILQISENAVRYHGSRLAPLALAASSVARTAAVDVSLHLDHVTDVDLLHQAADTGFSSVMFDAGAQPYTDNLAATASAAQWAHGAGLWIEAELGYVGGKPDAPASAHADGVRTDPSEAADYVARTGVDALAVAVGSSHAMTERSAALDHALIARLREAVPVPLVLHGSSGVPDVELRAAVLAGMRKINVGTALNISLTHAVRDVLLREPALTDPRKYLGPARDAVATTVRDVLTVLTD</sequence>
<feature type="binding site" evidence="2">
    <location>
        <position position="136"/>
    </location>
    <ligand>
        <name>Zn(2+)</name>
        <dbReference type="ChEBI" id="CHEBI:29105"/>
        <label>2</label>
    </ligand>
</feature>
<evidence type="ECO:0000313" key="3">
    <source>
        <dbReference type="EMBL" id="GGJ53531.1"/>
    </source>
</evidence>
<feature type="binding site" evidence="2">
    <location>
        <position position="85"/>
    </location>
    <ligand>
        <name>Zn(2+)</name>
        <dbReference type="ChEBI" id="CHEBI:29105"/>
        <label>1</label>
        <note>catalytic</note>
    </ligand>
</feature>
<dbReference type="GO" id="GO:0008270">
    <property type="term" value="F:zinc ion binding"/>
    <property type="evidence" value="ECO:0007669"/>
    <property type="project" value="InterPro"/>
</dbReference>
<feature type="binding site" evidence="2">
    <location>
        <position position="182"/>
    </location>
    <ligand>
        <name>Zn(2+)</name>
        <dbReference type="ChEBI" id="CHEBI:29105"/>
        <label>1</label>
        <note>catalytic</note>
    </ligand>
</feature>
<comment type="cofactor">
    <cofactor evidence="2">
        <name>Zn(2+)</name>
        <dbReference type="ChEBI" id="CHEBI:29105"/>
    </cofactor>
    <text evidence="2">Binds 2 Zn(2+) ions per subunit. One is catalytic and the other provides a structural contribution.</text>
</comment>
<dbReference type="NCBIfam" id="TIGR00167">
    <property type="entry name" value="cbbA"/>
    <property type="match status" value="1"/>
</dbReference>
<dbReference type="PANTHER" id="PTHR30304">
    <property type="entry name" value="D-TAGATOSE-1,6-BISPHOSPHATE ALDOLASE"/>
    <property type="match status" value="1"/>
</dbReference>
<dbReference type="GO" id="GO:0005975">
    <property type="term" value="P:carbohydrate metabolic process"/>
    <property type="evidence" value="ECO:0007669"/>
    <property type="project" value="InterPro"/>
</dbReference>
<dbReference type="InterPro" id="IPR013785">
    <property type="entry name" value="Aldolase_TIM"/>
</dbReference>
<reference evidence="3" key="2">
    <citation type="submission" date="2020-09" db="EMBL/GenBank/DDBJ databases">
        <authorList>
            <person name="Sun Q."/>
            <person name="Ohkuma M."/>
        </authorList>
    </citation>
    <scope>NUCLEOTIDE SEQUENCE</scope>
    <source>
        <strain evidence="3">JCM 3086</strain>
    </source>
</reference>
<keyword evidence="2" id="KW-0479">Metal-binding</keyword>
<feature type="binding site" evidence="2">
    <location>
        <position position="210"/>
    </location>
    <ligand>
        <name>Zn(2+)</name>
        <dbReference type="ChEBI" id="CHEBI:29105"/>
        <label>1</label>
        <note>catalytic</note>
    </ligand>
</feature>
<name>A0A917LAE5_9ACTN</name>
<protein>
    <submittedName>
        <fullName evidence="3">Fructose-bisphosphate aldolase</fullName>
    </submittedName>
</protein>